<gene>
    <name evidence="2" type="ORF">LCGC14_2471990</name>
</gene>
<name>A0A0F9BA27_9ZZZZ</name>
<protein>
    <recommendedName>
        <fullName evidence="1">YtkA-like domain-containing protein</fullName>
    </recommendedName>
</protein>
<dbReference type="Gene3D" id="2.60.40.10">
    <property type="entry name" value="Immunoglobulins"/>
    <property type="match status" value="1"/>
</dbReference>
<dbReference type="AlphaFoldDB" id="A0A0F9BA27"/>
<sequence length="100" mass="10496">MAITIDISSGRVDAGETKLLKVTPKDEDDAAIVLVTLAAVFTAPDGEETTKAIADFSLADGVYSIAFKFTSAGLWGILITVTDAFGYTEIESGTVRVHAL</sequence>
<comment type="caution">
    <text evidence="2">The sequence shown here is derived from an EMBL/GenBank/DDBJ whole genome shotgun (WGS) entry which is preliminary data.</text>
</comment>
<dbReference type="EMBL" id="LAZR01038735">
    <property type="protein sequence ID" value="KKL18789.1"/>
    <property type="molecule type" value="Genomic_DNA"/>
</dbReference>
<evidence type="ECO:0000313" key="2">
    <source>
        <dbReference type="EMBL" id="KKL18789.1"/>
    </source>
</evidence>
<feature type="domain" description="YtkA-like" evidence="1">
    <location>
        <begin position="4"/>
        <end position="77"/>
    </location>
</feature>
<proteinExistence type="predicted"/>
<dbReference type="InterPro" id="IPR013783">
    <property type="entry name" value="Ig-like_fold"/>
</dbReference>
<accession>A0A0F9BA27</accession>
<evidence type="ECO:0000259" key="1">
    <source>
        <dbReference type="Pfam" id="PF13115"/>
    </source>
</evidence>
<dbReference type="InterPro" id="IPR032693">
    <property type="entry name" value="YtkA-like_dom"/>
</dbReference>
<organism evidence="2">
    <name type="scientific">marine sediment metagenome</name>
    <dbReference type="NCBI Taxonomy" id="412755"/>
    <lineage>
        <taxon>unclassified sequences</taxon>
        <taxon>metagenomes</taxon>
        <taxon>ecological metagenomes</taxon>
    </lineage>
</organism>
<dbReference type="Pfam" id="PF13115">
    <property type="entry name" value="YtkA"/>
    <property type="match status" value="1"/>
</dbReference>
<reference evidence="2" key="1">
    <citation type="journal article" date="2015" name="Nature">
        <title>Complex archaea that bridge the gap between prokaryotes and eukaryotes.</title>
        <authorList>
            <person name="Spang A."/>
            <person name="Saw J.H."/>
            <person name="Jorgensen S.L."/>
            <person name="Zaremba-Niedzwiedzka K."/>
            <person name="Martijn J."/>
            <person name="Lind A.E."/>
            <person name="van Eijk R."/>
            <person name="Schleper C."/>
            <person name="Guy L."/>
            <person name="Ettema T.J."/>
        </authorList>
    </citation>
    <scope>NUCLEOTIDE SEQUENCE</scope>
</reference>